<name>A0AAU7QRK3_9FLAO</name>
<dbReference type="SUPFAM" id="SSF54980">
    <property type="entry name" value="EF-G C-terminal domain-like"/>
    <property type="match status" value="2"/>
</dbReference>
<dbReference type="PANTHER" id="PTHR43512">
    <property type="entry name" value="TRANSLATION FACTOR GUF1-RELATED"/>
    <property type="match status" value="1"/>
</dbReference>
<dbReference type="PROSITE" id="PS51722">
    <property type="entry name" value="G_TR_2"/>
    <property type="match status" value="1"/>
</dbReference>
<dbReference type="GO" id="GO:0005525">
    <property type="term" value="F:GTP binding"/>
    <property type="evidence" value="ECO:0007669"/>
    <property type="project" value="UniProtKB-UniRule"/>
</dbReference>
<evidence type="ECO:0000256" key="3">
    <source>
        <dbReference type="ARBA" id="ARBA00022801"/>
    </source>
</evidence>
<dbReference type="InterPro" id="IPR031157">
    <property type="entry name" value="G_TR_CS"/>
</dbReference>
<keyword evidence="4 6" id="KW-0648">Protein biosynthesis</keyword>
<keyword evidence="6" id="KW-1003">Cell membrane</keyword>
<evidence type="ECO:0000256" key="6">
    <source>
        <dbReference type="HAMAP-Rule" id="MF_00071"/>
    </source>
</evidence>
<keyword evidence="8" id="KW-0251">Elongation factor</keyword>
<evidence type="ECO:0000256" key="1">
    <source>
        <dbReference type="ARBA" id="ARBA00005454"/>
    </source>
</evidence>
<comment type="function">
    <text evidence="6">Required for accurate and efficient protein synthesis under certain stress conditions. May act as a fidelity factor of the translation reaction, by catalyzing a one-codon backward translocation of tRNAs on improperly translocated ribosomes. Back-translocation proceeds from a post-translocation (POST) complex to a pre-translocation (PRE) complex, thus giving elongation factor G a second chance to translocate the tRNAs correctly. Binds to ribosomes in a GTP-dependent manner.</text>
</comment>
<dbReference type="GO" id="GO:0003924">
    <property type="term" value="F:GTPase activity"/>
    <property type="evidence" value="ECO:0007669"/>
    <property type="project" value="UniProtKB-UniRule"/>
</dbReference>
<evidence type="ECO:0000256" key="5">
    <source>
        <dbReference type="ARBA" id="ARBA00023134"/>
    </source>
</evidence>
<dbReference type="Pfam" id="PF00679">
    <property type="entry name" value="EFG_C"/>
    <property type="match status" value="1"/>
</dbReference>
<comment type="subcellular location">
    <subcellularLocation>
        <location evidence="6">Cell membrane</location>
        <topology evidence="6">Peripheral membrane protein</topology>
        <orientation evidence="6">Cytoplasmic side</orientation>
    </subcellularLocation>
</comment>
<dbReference type="PRINTS" id="PR00315">
    <property type="entry name" value="ELONGATNFCT"/>
</dbReference>
<keyword evidence="3 6" id="KW-0378">Hydrolase</keyword>
<dbReference type="InterPro" id="IPR027417">
    <property type="entry name" value="P-loop_NTPase"/>
</dbReference>
<dbReference type="AlphaFoldDB" id="A0AAU7QRK3"/>
<evidence type="ECO:0000256" key="4">
    <source>
        <dbReference type="ARBA" id="ARBA00022917"/>
    </source>
</evidence>
<dbReference type="GO" id="GO:0003746">
    <property type="term" value="F:translation elongation factor activity"/>
    <property type="evidence" value="ECO:0007669"/>
    <property type="project" value="UniProtKB-UniRule"/>
</dbReference>
<organism evidence="8">
    <name type="scientific">Candidatus Shikimatogenerans sp. Tder</name>
    <dbReference type="NCBI Taxonomy" id="3158566"/>
    <lineage>
        <taxon>Bacteria</taxon>
        <taxon>Pseudomonadati</taxon>
        <taxon>Bacteroidota</taxon>
        <taxon>Flavobacteriia</taxon>
        <taxon>Flavobacteriales</taxon>
        <taxon>Candidatus Shikimatogenerans</taxon>
    </lineage>
</organism>
<dbReference type="InterPro" id="IPR038363">
    <property type="entry name" value="LepA_C_sf"/>
</dbReference>
<feature type="binding site" evidence="6">
    <location>
        <begin position="130"/>
        <end position="133"/>
    </location>
    <ligand>
        <name>GTP</name>
        <dbReference type="ChEBI" id="CHEBI:37565"/>
    </ligand>
</feature>
<keyword evidence="2 6" id="KW-0547">Nucleotide-binding</keyword>
<dbReference type="EMBL" id="CP157895">
    <property type="protein sequence ID" value="XBT18488.1"/>
    <property type="molecule type" value="Genomic_DNA"/>
</dbReference>
<comment type="similarity">
    <text evidence="1 6">Belongs to the TRAFAC class translation factor GTPase superfamily. Classic translation factor GTPase family. LepA subfamily.</text>
</comment>
<dbReference type="GO" id="GO:0005886">
    <property type="term" value="C:plasma membrane"/>
    <property type="evidence" value="ECO:0007669"/>
    <property type="project" value="UniProtKB-SubCell"/>
</dbReference>
<evidence type="ECO:0000259" key="7">
    <source>
        <dbReference type="PROSITE" id="PS51722"/>
    </source>
</evidence>
<dbReference type="Gene3D" id="3.30.70.2570">
    <property type="entry name" value="Elongation factor 4, C-terminal domain"/>
    <property type="match status" value="1"/>
</dbReference>
<keyword evidence="6" id="KW-0472">Membrane</keyword>
<protein>
    <recommendedName>
        <fullName evidence="6">Elongation factor 4</fullName>
        <shortName evidence="6">EF-4</shortName>
        <ecNumber evidence="6">3.6.5.n1</ecNumber>
    </recommendedName>
    <alternativeName>
        <fullName evidence="6">Ribosomal back-translocase LepA</fullName>
    </alternativeName>
</protein>
<dbReference type="InterPro" id="IPR035647">
    <property type="entry name" value="EFG_III/V"/>
</dbReference>
<dbReference type="GO" id="GO:0043022">
    <property type="term" value="F:ribosome binding"/>
    <property type="evidence" value="ECO:0007669"/>
    <property type="project" value="UniProtKB-UniRule"/>
</dbReference>
<feature type="domain" description="Tr-type G" evidence="7">
    <location>
        <begin position="3"/>
        <end position="182"/>
    </location>
</feature>
<sequence>MIKYIRNFCIIAHIDHGKSTLVNSFLKINKEINIKEKKIILDNMYLEQKKGITIKSKTIQINFYYKKKKYFLNLIDTPGHVDFNYEVLKSIYACEGALLLIDCSKNIQSQTIANYLLAKKNNLFIIPVINKIDLNLKLKHVEQKIINLLNCKKSDILYISAKKNIGIKKLIINIINKIPFPKGLYKKKLEILVFNFKYTKYKRVFIYCKIINGIVYKNKYIYFLKCNNKYKIEEVGILKYNKNIIKTKLIAGEVGYIIINLNINDLNKINNIIIEDNNIKKININIKKINNIKPIVFVNIFIDNIFKSKLGYSLKQLKLDDNSFIYKKYNSKYLGFGYKCGFLGMLHMEIIIKRLENEYNHKILVTTPSVKYKILLKNKNIIYIDSYDLLPNKNYIYKTYEPYVIINIITLYKYVGKIINFCILNRGILKSQNILLNNQINLKFLIPLYEIIYDFYNILKSLSKGYISFDYYFYKYKITKLVKINFLINNKEINNLSFVINKENSIEFSKYICNNLKKYINRKQFLIKINVKINNKIILKKIIKPYRKNVISKCYGGDISRKKKLLNKQKRGKNKIKKYNNIIISKKVILNILNINK</sequence>
<dbReference type="HAMAP" id="MF_00071">
    <property type="entry name" value="LepA"/>
    <property type="match status" value="1"/>
</dbReference>
<dbReference type="GO" id="GO:0045727">
    <property type="term" value="P:positive regulation of translation"/>
    <property type="evidence" value="ECO:0007669"/>
    <property type="project" value="UniProtKB-UniRule"/>
</dbReference>
<dbReference type="InterPro" id="IPR006297">
    <property type="entry name" value="EF-4"/>
</dbReference>
<dbReference type="Gene3D" id="3.30.70.240">
    <property type="match status" value="1"/>
</dbReference>
<dbReference type="InterPro" id="IPR000640">
    <property type="entry name" value="EFG_V-like"/>
</dbReference>
<dbReference type="Gene3D" id="3.30.70.870">
    <property type="entry name" value="Elongation Factor G (Translational Gtpase), domain 3"/>
    <property type="match status" value="1"/>
</dbReference>
<dbReference type="InterPro" id="IPR005225">
    <property type="entry name" value="Small_GTP-bd"/>
</dbReference>
<dbReference type="InterPro" id="IPR013842">
    <property type="entry name" value="LepA_CTD"/>
</dbReference>
<dbReference type="NCBIfam" id="TIGR01393">
    <property type="entry name" value="lepA"/>
    <property type="match status" value="1"/>
</dbReference>
<dbReference type="EC" id="3.6.5.n1" evidence="6"/>
<dbReference type="Pfam" id="PF00009">
    <property type="entry name" value="GTP_EFTU"/>
    <property type="match status" value="1"/>
</dbReference>
<dbReference type="Gene3D" id="2.40.30.10">
    <property type="entry name" value="Translation factors"/>
    <property type="match status" value="1"/>
</dbReference>
<keyword evidence="5 6" id="KW-0342">GTP-binding</keyword>
<accession>A0AAU7QRK3</accession>
<feature type="binding site" evidence="6">
    <location>
        <begin position="15"/>
        <end position="20"/>
    </location>
    <ligand>
        <name>GTP</name>
        <dbReference type="ChEBI" id="CHEBI:37565"/>
    </ligand>
</feature>
<dbReference type="NCBIfam" id="TIGR00231">
    <property type="entry name" value="small_GTP"/>
    <property type="match status" value="1"/>
</dbReference>
<dbReference type="PROSITE" id="PS00301">
    <property type="entry name" value="G_TR_1"/>
    <property type="match status" value="1"/>
</dbReference>
<comment type="catalytic activity">
    <reaction evidence="6">
        <text>GTP + H2O = GDP + phosphate + H(+)</text>
        <dbReference type="Rhea" id="RHEA:19669"/>
        <dbReference type="ChEBI" id="CHEBI:15377"/>
        <dbReference type="ChEBI" id="CHEBI:15378"/>
        <dbReference type="ChEBI" id="CHEBI:37565"/>
        <dbReference type="ChEBI" id="CHEBI:43474"/>
        <dbReference type="ChEBI" id="CHEBI:58189"/>
        <dbReference type="EC" id="3.6.5.n1"/>
    </reaction>
</comment>
<evidence type="ECO:0000256" key="2">
    <source>
        <dbReference type="ARBA" id="ARBA00022741"/>
    </source>
</evidence>
<gene>
    <name evidence="6 8" type="primary">lepA</name>
    <name evidence="8" type="ORF">ABNO82_00940</name>
</gene>
<reference evidence="8" key="1">
    <citation type="submission" date="2024-06" db="EMBL/GenBank/DDBJ databases">
        <title>Diversity, functionality, and evolutionary history of bacterial symbionts in false click beetles (Coleoptera, Throscidae).</title>
        <authorList>
            <person name="Wierz J.C."/>
            <person name="Malm H."/>
            <person name="Kaltenpoth M."/>
            <person name="Engl T."/>
        </authorList>
    </citation>
    <scope>NUCLEOTIDE SEQUENCE</scope>
    <source>
        <strain evidence="8">Tder</strain>
    </source>
</reference>
<evidence type="ECO:0000313" key="8">
    <source>
        <dbReference type="EMBL" id="XBT18488.1"/>
    </source>
</evidence>
<proteinExistence type="inferred from homology"/>
<dbReference type="SUPFAM" id="SSF52540">
    <property type="entry name" value="P-loop containing nucleoside triphosphate hydrolases"/>
    <property type="match status" value="1"/>
</dbReference>
<dbReference type="Gene3D" id="3.40.50.300">
    <property type="entry name" value="P-loop containing nucleotide triphosphate hydrolases"/>
    <property type="match status" value="1"/>
</dbReference>
<dbReference type="Pfam" id="PF06421">
    <property type="entry name" value="LepA_C"/>
    <property type="match status" value="1"/>
</dbReference>
<dbReference type="PANTHER" id="PTHR43512:SF4">
    <property type="entry name" value="TRANSLATION FACTOR GUF1 HOMOLOG, CHLOROPLASTIC"/>
    <property type="match status" value="1"/>
</dbReference>
<dbReference type="InterPro" id="IPR000795">
    <property type="entry name" value="T_Tr_GTP-bd_dom"/>
</dbReference>